<dbReference type="Pfam" id="PF01583">
    <property type="entry name" value="APS_kinase"/>
    <property type="match status" value="1"/>
</dbReference>
<evidence type="ECO:0000313" key="10">
    <source>
        <dbReference type="Proteomes" id="UP000762253"/>
    </source>
</evidence>
<sequence length="192" mass="21841">MVEKQRGVTIWLTGLSGAGKTTICQFLETELRRTGYKIEVVDGDVVRQNLSKGLTFSKEDRNENIRRIGFVAQLITRNNVIVLVSVISPYRAIREEVKGRIGDFIEVYVNAPLEICEQRDVKGLYKKARTGEIKNFTGIDDLYEIPLEPDVECKTNQESISQSANKILSKLEELGYTNSLLLPQFHNNYSRI</sequence>
<protein>
    <recommendedName>
        <fullName evidence="2 6">Adenylyl-sulfate kinase</fullName>
        <ecNumber evidence="2 6">2.7.1.25</ecNumber>
    </recommendedName>
    <alternativeName>
        <fullName evidence="6">APS kinase</fullName>
    </alternativeName>
    <alternativeName>
        <fullName evidence="6">ATP adenosine-5'-phosphosulfate 3'-phosphotransferase</fullName>
    </alternativeName>
    <alternativeName>
        <fullName evidence="6">Adenosine-5'-phosphosulfate kinase</fullName>
    </alternativeName>
</protein>
<evidence type="ECO:0000256" key="4">
    <source>
        <dbReference type="ARBA" id="ARBA00022741"/>
    </source>
</evidence>
<keyword evidence="10" id="KW-1185">Reference proteome</keyword>
<evidence type="ECO:0000256" key="1">
    <source>
        <dbReference type="ARBA" id="ARBA00001823"/>
    </source>
</evidence>
<dbReference type="Proteomes" id="UP000762253">
    <property type="component" value="Unassembled WGS sequence"/>
</dbReference>
<evidence type="ECO:0000259" key="8">
    <source>
        <dbReference type="Pfam" id="PF01583"/>
    </source>
</evidence>
<dbReference type="InterPro" id="IPR050512">
    <property type="entry name" value="Sulf_AdTrans/APS_kinase"/>
</dbReference>
<dbReference type="CDD" id="cd02027">
    <property type="entry name" value="APSK"/>
    <property type="match status" value="1"/>
</dbReference>
<accession>A0ABX1M7P4</accession>
<dbReference type="InterPro" id="IPR059117">
    <property type="entry name" value="APS_kinase_dom"/>
</dbReference>
<keyword evidence="3 6" id="KW-0808">Transferase</keyword>
<keyword evidence="6 7" id="KW-0418">Kinase</keyword>
<keyword evidence="6" id="KW-0597">Phosphoprotein</keyword>
<evidence type="ECO:0000256" key="2">
    <source>
        <dbReference type="ARBA" id="ARBA00012121"/>
    </source>
</evidence>
<dbReference type="GO" id="GO:0004020">
    <property type="term" value="F:adenylylsulfate kinase activity"/>
    <property type="evidence" value="ECO:0007669"/>
    <property type="project" value="UniProtKB-EC"/>
</dbReference>
<dbReference type="NCBIfam" id="TIGR00455">
    <property type="entry name" value="apsK"/>
    <property type="match status" value="1"/>
</dbReference>
<dbReference type="SUPFAM" id="SSF52540">
    <property type="entry name" value="P-loop containing nucleoside triphosphate hydrolases"/>
    <property type="match status" value="1"/>
</dbReference>
<evidence type="ECO:0000313" key="9">
    <source>
        <dbReference type="EMBL" id="NMF64562.1"/>
    </source>
</evidence>
<keyword evidence="4 6" id="KW-0547">Nucleotide-binding</keyword>
<gene>
    <name evidence="6 9" type="primary">cysC</name>
    <name evidence="9" type="ORF">DP115_17985</name>
</gene>
<dbReference type="EMBL" id="QMEC01000069">
    <property type="protein sequence ID" value="NMF64562.1"/>
    <property type="molecule type" value="Genomic_DNA"/>
</dbReference>
<dbReference type="NCBIfam" id="NF003013">
    <property type="entry name" value="PRK03846.1"/>
    <property type="match status" value="1"/>
</dbReference>
<comment type="function">
    <text evidence="6 7">Catalyzes the synthesis of activated sulfate.</text>
</comment>
<dbReference type="RefSeq" id="WP_169266147.1">
    <property type="nucleotide sequence ID" value="NZ_QMEC01000069.1"/>
</dbReference>
<comment type="caution">
    <text evidence="9">The sequence shown here is derived from an EMBL/GenBank/DDBJ whole genome shotgun (WGS) entry which is preliminary data.</text>
</comment>
<evidence type="ECO:0000256" key="5">
    <source>
        <dbReference type="ARBA" id="ARBA00022840"/>
    </source>
</evidence>
<feature type="binding site" evidence="6">
    <location>
        <begin position="14"/>
        <end position="21"/>
    </location>
    <ligand>
        <name>ATP</name>
        <dbReference type="ChEBI" id="CHEBI:30616"/>
    </ligand>
</feature>
<organism evidence="9 10">
    <name type="scientific">Brasilonema octagenarum UFV-OR1</name>
    <dbReference type="NCBI Taxonomy" id="417115"/>
    <lineage>
        <taxon>Bacteria</taxon>
        <taxon>Bacillati</taxon>
        <taxon>Cyanobacteriota</taxon>
        <taxon>Cyanophyceae</taxon>
        <taxon>Nostocales</taxon>
        <taxon>Scytonemataceae</taxon>
        <taxon>Brasilonema</taxon>
        <taxon>Octagenarum group</taxon>
    </lineage>
</organism>
<dbReference type="NCBIfam" id="NF002059">
    <property type="entry name" value="PRK00889.1"/>
    <property type="match status" value="1"/>
</dbReference>
<dbReference type="PANTHER" id="PTHR42700:SF1">
    <property type="entry name" value="SULFATE ADENYLYLTRANSFERASE"/>
    <property type="match status" value="1"/>
</dbReference>
<dbReference type="EC" id="2.7.1.25" evidence="2 6"/>
<evidence type="ECO:0000256" key="3">
    <source>
        <dbReference type="ARBA" id="ARBA00022679"/>
    </source>
</evidence>
<dbReference type="Gene3D" id="3.40.50.300">
    <property type="entry name" value="P-loop containing nucleotide triphosphate hydrolases"/>
    <property type="match status" value="1"/>
</dbReference>
<dbReference type="InterPro" id="IPR002891">
    <property type="entry name" value="APS"/>
</dbReference>
<proteinExistence type="inferred from homology"/>
<name>A0ABX1M7P4_9CYAN</name>
<keyword evidence="5 6" id="KW-0067">ATP-binding</keyword>
<evidence type="ECO:0000256" key="7">
    <source>
        <dbReference type="RuleBase" id="RU004347"/>
    </source>
</evidence>
<feature type="domain" description="APS kinase" evidence="8">
    <location>
        <begin position="6"/>
        <end position="153"/>
    </location>
</feature>
<comment type="similarity">
    <text evidence="6 7">Belongs to the APS kinase family.</text>
</comment>
<dbReference type="InterPro" id="IPR027417">
    <property type="entry name" value="P-loop_NTPase"/>
</dbReference>
<dbReference type="HAMAP" id="MF_00065">
    <property type="entry name" value="Adenylyl_sulf_kinase"/>
    <property type="match status" value="1"/>
</dbReference>
<reference evidence="9 10" key="1">
    <citation type="submission" date="2018-06" db="EMBL/GenBank/DDBJ databases">
        <title>Comparative genomics of Brasilonema spp. strains.</title>
        <authorList>
            <person name="Alvarenga D.O."/>
            <person name="Fiore M.F."/>
            <person name="Varani A.M."/>
        </authorList>
    </citation>
    <scope>NUCLEOTIDE SEQUENCE [LARGE SCALE GENOMIC DNA]</scope>
    <source>
        <strain evidence="9 10">UFV-OR1</strain>
    </source>
</reference>
<dbReference type="PANTHER" id="PTHR42700">
    <property type="entry name" value="SULFATE ADENYLYLTRANSFERASE"/>
    <property type="match status" value="1"/>
</dbReference>
<comment type="catalytic activity">
    <reaction evidence="1 6 7">
        <text>adenosine 5'-phosphosulfate + ATP = 3'-phosphoadenylyl sulfate + ADP + H(+)</text>
        <dbReference type="Rhea" id="RHEA:24152"/>
        <dbReference type="ChEBI" id="CHEBI:15378"/>
        <dbReference type="ChEBI" id="CHEBI:30616"/>
        <dbReference type="ChEBI" id="CHEBI:58243"/>
        <dbReference type="ChEBI" id="CHEBI:58339"/>
        <dbReference type="ChEBI" id="CHEBI:456216"/>
        <dbReference type="EC" id="2.7.1.25"/>
    </reaction>
</comment>
<feature type="active site" description="Phosphoserine intermediate" evidence="6">
    <location>
        <position position="88"/>
    </location>
</feature>
<evidence type="ECO:0000256" key="6">
    <source>
        <dbReference type="HAMAP-Rule" id="MF_00065"/>
    </source>
</evidence>
<comment type="pathway">
    <text evidence="6 7">Sulfur metabolism; hydrogen sulfide biosynthesis; sulfite from sulfate: step 2/3.</text>
</comment>